<dbReference type="RefSeq" id="WP_142513132.1">
    <property type="nucleotide sequence ID" value="NZ_CABGGW010000013.1"/>
</dbReference>
<dbReference type="PANTHER" id="PTHR30503">
    <property type="entry name" value="INNER MEMBRANE PROTEIN YEDI"/>
    <property type="match status" value="1"/>
</dbReference>
<dbReference type="GO" id="GO:0005886">
    <property type="term" value="C:plasma membrane"/>
    <property type="evidence" value="ECO:0007669"/>
    <property type="project" value="TreeGrafter"/>
</dbReference>
<keyword evidence="1" id="KW-0812">Transmembrane</keyword>
<feature type="transmembrane region" description="Helical" evidence="1">
    <location>
        <begin position="150"/>
        <end position="167"/>
    </location>
</feature>
<protein>
    <submittedName>
        <fullName evidence="2">Inner membrane protein YedI</fullName>
    </submittedName>
</protein>
<evidence type="ECO:0000256" key="1">
    <source>
        <dbReference type="SAM" id="Phobius"/>
    </source>
</evidence>
<keyword evidence="1" id="KW-0472">Membrane</keyword>
<feature type="transmembrane region" description="Helical" evidence="1">
    <location>
        <begin position="230"/>
        <end position="251"/>
    </location>
</feature>
<dbReference type="PIRSF" id="PIRSF016660">
    <property type="entry name" value="YedI"/>
    <property type="match status" value="1"/>
</dbReference>
<evidence type="ECO:0000313" key="3">
    <source>
        <dbReference type="Proteomes" id="UP000317374"/>
    </source>
</evidence>
<dbReference type="NCBIfam" id="NF007476">
    <property type="entry name" value="PRK10062.1"/>
    <property type="match status" value="1"/>
</dbReference>
<feature type="transmembrane region" description="Helical" evidence="1">
    <location>
        <begin position="271"/>
        <end position="292"/>
    </location>
</feature>
<sequence>MAGSSLLTLLDDIATLLDDISVMGKLAAKKTAGVLGDDLSLNAQQVTGVRANRELPVVWGVAKGSFINKVILVPLALLISAFIPWAITPLLMLGGAFLCFEGVEKVLHSLQARKHKEDPQVRQQRLEALANQDPMAFERDKVKGAIRTDFILSAEIVAITLGIVAEAPLLNQILILSGIALLVTVGVYGLVGVIVKLDDMGYWLVEKTSTLAQWLGKALLAIAPRLMKTLSVVGTLAMFLVGGGIVVHGIAPLHHAIEEFAHGQNSMIASLLPTVANLVLGFIIGAIVLAGVKAIGSLRRPVE</sequence>
<dbReference type="Proteomes" id="UP000317374">
    <property type="component" value="Unassembled WGS sequence"/>
</dbReference>
<dbReference type="InterPro" id="IPR008526">
    <property type="entry name" value="YedI"/>
</dbReference>
<proteinExistence type="predicted"/>
<dbReference type="Pfam" id="PF05661">
    <property type="entry name" value="DUF808"/>
    <property type="match status" value="1"/>
</dbReference>
<organism evidence="2 3">
    <name type="scientific">Klebsiella huaxiensis</name>
    <dbReference type="NCBI Taxonomy" id="2153354"/>
    <lineage>
        <taxon>Bacteria</taxon>
        <taxon>Pseudomonadati</taxon>
        <taxon>Pseudomonadota</taxon>
        <taxon>Gammaproteobacteria</taxon>
        <taxon>Enterobacterales</taxon>
        <taxon>Enterobacteriaceae</taxon>
        <taxon>Klebsiella/Raoultella group</taxon>
        <taxon>Klebsiella</taxon>
    </lineage>
</organism>
<dbReference type="EMBL" id="CABGGW010000013">
    <property type="protein sequence ID" value="VUS54101.1"/>
    <property type="molecule type" value="Genomic_DNA"/>
</dbReference>
<dbReference type="AlphaFoldDB" id="A0A564JBA1"/>
<feature type="transmembrane region" description="Helical" evidence="1">
    <location>
        <begin position="71"/>
        <end position="100"/>
    </location>
</feature>
<keyword evidence="1" id="KW-1133">Transmembrane helix</keyword>
<dbReference type="PANTHER" id="PTHR30503:SF3">
    <property type="entry name" value="INNER MEMBRANE PROTEIN YEDI"/>
    <property type="match status" value="1"/>
</dbReference>
<evidence type="ECO:0000313" key="2">
    <source>
        <dbReference type="EMBL" id="VUS54101.1"/>
    </source>
</evidence>
<reference evidence="2 3" key="1">
    <citation type="submission" date="2019-07" db="EMBL/GenBank/DDBJ databases">
        <authorList>
            <person name="Brisse S."/>
            <person name="Rodrigues C."/>
            <person name="Thorpe H."/>
        </authorList>
    </citation>
    <scope>NUCLEOTIDE SEQUENCE [LARGE SCALE GENOMIC DNA]</scope>
    <source>
        <strain evidence="2">SB6422</strain>
    </source>
</reference>
<accession>A0A564JBA1</accession>
<feature type="transmembrane region" description="Helical" evidence="1">
    <location>
        <begin position="173"/>
        <end position="195"/>
    </location>
</feature>
<name>A0A564JBA1_9ENTR</name>
<gene>
    <name evidence="2" type="primary">yedI</name>
    <name evidence="2" type="ORF">SB6422_05364</name>
</gene>
<dbReference type="OrthoDB" id="9814178at2"/>